<dbReference type="AlphaFoldDB" id="A0A8X7TMV3"/>
<evidence type="ECO:0000313" key="2">
    <source>
        <dbReference type="Proteomes" id="UP000886595"/>
    </source>
</evidence>
<evidence type="ECO:0000313" key="1">
    <source>
        <dbReference type="EMBL" id="KAG2247712.1"/>
    </source>
</evidence>
<sequence length="187" mass="20868">MNVLSVILNKAASDLKVKYHHRCSSSKLTHVCFADDLLIFIDGSLSLVQNVLQVLTEFELRSGLAELDTIKASTGMHQGSLHVCYLGIPMCTKKLSLQNCEVLLHQIKGKFSSWSVRSLSFAGRLLLIKTVFAGINNFWCFTFLLPKECIKRMNSLCGMFLWNGNIEGSHTAQVSWEVVTKTKEQGA</sequence>
<proteinExistence type="predicted"/>
<dbReference type="OrthoDB" id="1110086at2759"/>
<dbReference type="PANTHER" id="PTHR33116">
    <property type="entry name" value="REVERSE TRANSCRIPTASE ZINC-BINDING DOMAIN-CONTAINING PROTEIN-RELATED-RELATED"/>
    <property type="match status" value="1"/>
</dbReference>
<reference evidence="1 2" key="1">
    <citation type="submission" date="2020-02" db="EMBL/GenBank/DDBJ databases">
        <authorList>
            <person name="Ma Q."/>
            <person name="Huang Y."/>
            <person name="Song X."/>
            <person name="Pei D."/>
        </authorList>
    </citation>
    <scope>NUCLEOTIDE SEQUENCE [LARGE SCALE GENOMIC DNA]</scope>
    <source>
        <strain evidence="1">Sxm20200214</strain>
        <tissue evidence="1">Leaf</tissue>
    </source>
</reference>
<dbReference type="PANTHER" id="PTHR33116:SF80">
    <property type="entry name" value="REVERSE TRANSCRIPTASE ZINC-BINDING DOMAIN-CONTAINING PROTEIN"/>
    <property type="match status" value="1"/>
</dbReference>
<accession>A0A8X7TMV3</accession>
<organism evidence="1 2">
    <name type="scientific">Brassica carinata</name>
    <name type="common">Ethiopian mustard</name>
    <name type="synonym">Abyssinian cabbage</name>
    <dbReference type="NCBI Taxonomy" id="52824"/>
    <lineage>
        <taxon>Eukaryota</taxon>
        <taxon>Viridiplantae</taxon>
        <taxon>Streptophyta</taxon>
        <taxon>Embryophyta</taxon>
        <taxon>Tracheophyta</taxon>
        <taxon>Spermatophyta</taxon>
        <taxon>Magnoliopsida</taxon>
        <taxon>eudicotyledons</taxon>
        <taxon>Gunneridae</taxon>
        <taxon>Pentapetalae</taxon>
        <taxon>rosids</taxon>
        <taxon>malvids</taxon>
        <taxon>Brassicales</taxon>
        <taxon>Brassicaceae</taxon>
        <taxon>Brassiceae</taxon>
        <taxon>Brassica</taxon>
    </lineage>
</organism>
<dbReference type="EMBL" id="JAAMPC010000017">
    <property type="protein sequence ID" value="KAG2247712.1"/>
    <property type="molecule type" value="Genomic_DNA"/>
</dbReference>
<keyword evidence="2" id="KW-1185">Reference proteome</keyword>
<protein>
    <recommendedName>
        <fullName evidence="3">Reverse transcriptase domain-containing protein</fullName>
    </recommendedName>
</protein>
<evidence type="ECO:0008006" key="3">
    <source>
        <dbReference type="Google" id="ProtNLM"/>
    </source>
</evidence>
<dbReference type="Proteomes" id="UP000886595">
    <property type="component" value="Unassembled WGS sequence"/>
</dbReference>
<comment type="caution">
    <text evidence="1">The sequence shown here is derived from an EMBL/GenBank/DDBJ whole genome shotgun (WGS) entry which is preliminary data.</text>
</comment>
<gene>
    <name evidence="1" type="ORF">Bca52824_087340</name>
</gene>
<name>A0A8X7TMV3_BRACI</name>